<dbReference type="Proteomes" id="UP000036681">
    <property type="component" value="Unplaced"/>
</dbReference>
<dbReference type="AlphaFoldDB" id="A0A0M3HN53"/>
<evidence type="ECO:0000256" key="1">
    <source>
        <dbReference type="PROSITE-ProRule" id="PRU01005"/>
    </source>
</evidence>
<name>A0A0M3HN53_ASCLU</name>
<reference evidence="4" key="1">
    <citation type="submission" date="2017-02" db="UniProtKB">
        <authorList>
            <consortium name="WormBaseParasite"/>
        </authorList>
    </citation>
    <scope>IDENTIFICATION</scope>
</reference>
<accession>A0A0M3HN53</accession>
<comment type="caution">
    <text evidence="1">Lacks conserved residue(s) required for the propagation of feature annotation.</text>
</comment>
<dbReference type="InterPro" id="IPR003582">
    <property type="entry name" value="ShKT_dom"/>
</dbReference>
<feature type="domain" description="ShKT" evidence="2">
    <location>
        <begin position="26"/>
        <end position="62"/>
    </location>
</feature>
<protein>
    <submittedName>
        <fullName evidence="4">ShKT domain-containing protein</fullName>
    </submittedName>
</protein>
<proteinExistence type="predicted"/>
<organism evidence="3 4">
    <name type="scientific">Ascaris lumbricoides</name>
    <name type="common">Giant roundworm</name>
    <dbReference type="NCBI Taxonomy" id="6252"/>
    <lineage>
        <taxon>Eukaryota</taxon>
        <taxon>Metazoa</taxon>
        <taxon>Ecdysozoa</taxon>
        <taxon>Nematoda</taxon>
        <taxon>Chromadorea</taxon>
        <taxon>Rhabditida</taxon>
        <taxon>Spirurina</taxon>
        <taxon>Ascaridomorpha</taxon>
        <taxon>Ascaridoidea</taxon>
        <taxon>Ascarididae</taxon>
        <taxon>Ascaris</taxon>
    </lineage>
</organism>
<dbReference type="Gene3D" id="1.10.10.1940">
    <property type="match status" value="1"/>
</dbReference>
<dbReference type="Pfam" id="PF01549">
    <property type="entry name" value="ShK"/>
    <property type="match status" value="1"/>
</dbReference>
<dbReference type="PROSITE" id="PS51670">
    <property type="entry name" value="SHKT"/>
    <property type="match status" value="1"/>
</dbReference>
<dbReference type="WBParaSite" id="ALUE_0000306701-mRNA-1">
    <property type="protein sequence ID" value="ALUE_0000306701-mRNA-1"/>
    <property type="gene ID" value="ALUE_0000306701"/>
</dbReference>
<keyword evidence="3" id="KW-1185">Reference proteome</keyword>
<dbReference type="SMART" id="SM00254">
    <property type="entry name" value="ShKT"/>
    <property type="match status" value="1"/>
</dbReference>
<evidence type="ECO:0000313" key="4">
    <source>
        <dbReference type="WBParaSite" id="ALUE_0000306701-mRNA-1"/>
    </source>
</evidence>
<evidence type="ECO:0000313" key="3">
    <source>
        <dbReference type="Proteomes" id="UP000036681"/>
    </source>
</evidence>
<sequence>MLDVEKLNLLGECTKQSDGRNGANNCKDTGSNCLVLAKRGFCELNLYQEIMRDMCTLSCGYCPPVMEYISYDERQSRENAPMV</sequence>
<evidence type="ECO:0000259" key="2">
    <source>
        <dbReference type="PROSITE" id="PS51670"/>
    </source>
</evidence>